<evidence type="ECO:0000313" key="14">
    <source>
        <dbReference type="Proteomes" id="UP000316184"/>
    </source>
</evidence>
<dbReference type="SMART" id="SM00641">
    <property type="entry name" value="Glyco_25"/>
    <property type="match status" value="1"/>
</dbReference>
<evidence type="ECO:0000256" key="1">
    <source>
        <dbReference type="ARBA" id="ARBA00000632"/>
    </source>
</evidence>
<dbReference type="GO" id="GO:0042742">
    <property type="term" value="P:defense response to bacterium"/>
    <property type="evidence" value="ECO:0007669"/>
    <property type="project" value="UniProtKB-KW"/>
</dbReference>
<dbReference type="RefSeq" id="WP_145740997.1">
    <property type="nucleotide sequence ID" value="NZ_VIWX01000003.1"/>
</dbReference>
<evidence type="ECO:0000256" key="8">
    <source>
        <dbReference type="ARBA" id="ARBA00022801"/>
    </source>
</evidence>
<dbReference type="InterPro" id="IPR002053">
    <property type="entry name" value="Glyco_hydro_25"/>
</dbReference>
<evidence type="ECO:0000313" key="13">
    <source>
        <dbReference type="EMBL" id="TWF94781.1"/>
    </source>
</evidence>
<keyword evidence="14" id="KW-1185">Reference proteome</keyword>
<evidence type="ECO:0000256" key="5">
    <source>
        <dbReference type="ARBA" id="ARBA00022525"/>
    </source>
</evidence>
<accession>A0A561U5Z3</accession>
<dbReference type="GO" id="GO:0009253">
    <property type="term" value="P:peptidoglycan catabolic process"/>
    <property type="evidence" value="ECO:0007669"/>
    <property type="project" value="InterPro"/>
</dbReference>
<feature type="signal peptide" evidence="12">
    <location>
        <begin position="1"/>
        <end position="26"/>
    </location>
</feature>
<dbReference type="PANTHER" id="PTHR34135:SF2">
    <property type="entry name" value="LYSOZYME"/>
    <property type="match status" value="1"/>
</dbReference>
<keyword evidence="6" id="KW-0929">Antimicrobial</keyword>
<evidence type="ECO:0000256" key="12">
    <source>
        <dbReference type="SAM" id="SignalP"/>
    </source>
</evidence>
<sequence length="262" mass="28761">MTRRGRSALATMVALACAALPIPAHAGPAITDDDNATLGSQIRKFEPVDLLPHLDLDPLATVAGMDVASYQGNVDWPAWYGQGKRFAFVKATEATSYTNPYFPQQYTGSYDVGMIRGAYHFAIPNASTGADQANYFVDNGGGWTGDGRTLPGALDVEYNPYGETCYDMSREALTAWVKDFSDTYRARTGRFPVIYTSTNWWNQCVAGYFGTTNPLWVARYADAPGELPTGWLAWSFWQHTSDPLDQNHFNGPITSLQALARG</sequence>
<comment type="function">
    <text evidence="11">This enzyme has both lysozyme (acetylmuramidase) and diacetylmuramidase activities.</text>
</comment>
<dbReference type="OrthoDB" id="287365at2"/>
<keyword evidence="5" id="KW-0964">Secreted</keyword>
<evidence type="ECO:0000256" key="10">
    <source>
        <dbReference type="ARBA" id="ARBA00023295"/>
    </source>
</evidence>
<dbReference type="Proteomes" id="UP000316184">
    <property type="component" value="Unassembled WGS sequence"/>
</dbReference>
<keyword evidence="9" id="KW-1015">Disulfide bond</keyword>
<comment type="subcellular location">
    <subcellularLocation>
        <location evidence="2">Secreted</location>
    </subcellularLocation>
</comment>
<proteinExistence type="inferred from homology"/>
<evidence type="ECO:0000256" key="9">
    <source>
        <dbReference type="ARBA" id="ARBA00023157"/>
    </source>
</evidence>
<keyword evidence="10" id="KW-0326">Glycosidase</keyword>
<keyword evidence="7" id="KW-0081">Bacteriolytic enzyme</keyword>
<protein>
    <recommendedName>
        <fullName evidence="4">lysozyme</fullName>
        <ecNumber evidence="4">3.2.1.17</ecNumber>
    </recommendedName>
</protein>
<dbReference type="PANTHER" id="PTHR34135">
    <property type="entry name" value="LYSOZYME"/>
    <property type="match status" value="1"/>
</dbReference>
<dbReference type="FunFam" id="3.20.20.80:FF:000060">
    <property type="entry name" value="Lysozyme M1"/>
    <property type="match status" value="1"/>
</dbReference>
<dbReference type="InterPro" id="IPR018077">
    <property type="entry name" value="Glyco_hydro_fam25_subgr"/>
</dbReference>
<dbReference type="EMBL" id="VIWX01000003">
    <property type="protein sequence ID" value="TWF94781.1"/>
    <property type="molecule type" value="Genomic_DNA"/>
</dbReference>
<organism evidence="13 14">
    <name type="scientific">Saccharopolyspora dendranthemae</name>
    <dbReference type="NCBI Taxonomy" id="1181886"/>
    <lineage>
        <taxon>Bacteria</taxon>
        <taxon>Bacillati</taxon>
        <taxon>Actinomycetota</taxon>
        <taxon>Actinomycetes</taxon>
        <taxon>Pseudonocardiales</taxon>
        <taxon>Pseudonocardiaceae</taxon>
        <taxon>Saccharopolyspora</taxon>
    </lineage>
</organism>
<dbReference type="PROSITE" id="PS51904">
    <property type="entry name" value="GLYCOSYL_HYDROL_F25_2"/>
    <property type="match status" value="1"/>
</dbReference>
<dbReference type="InterPro" id="IPR017853">
    <property type="entry name" value="GH"/>
</dbReference>
<evidence type="ECO:0000256" key="4">
    <source>
        <dbReference type="ARBA" id="ARBA00012732"/>
    </source>
</evidence>
<dbReference type="Gene3D" id="3.20.20.80">
    <property type="entry name" value="Glycosidases"/>
    <property type="match status" value="1"/>
</dbReference>
<dbReference type="GO" id="GO:0016998">
    <property type="term" value="P:cell wall macromolecule catabolic process"/>
    <property type="evidence" value="ECO:0007669"/>
    <property type="project" value="InterPro"/>
</dbReference>
<gene>
    <name evidence="13" type="ORF">FHU35_13498</name>
</gene>
<keyword evidence="8" id="KW-0378">Hydrolase</keyword>
<evidence type="ECO:0000256" key="2">
    <source>
        <dbReference type="ARBA" id="ARBA00004613"/>
    </source>
</evidence>
<evidence type="ECO:0000256" key="3">
    <source>
        <dbReference type="ARBA" id="ARBA00010646"/>
    </source>
</evidence>
<evidence type="ECO:0000256" key="6">
    <source>
        <dbReference type="ARBA" id="ARBA00022529"/>
    </source>
</evidence>
<name>A0A561U5Z3_9PSEU</name>
<comment type="caution">
    <text evidence="13">The sequence shown here is derived from an EMBL/GenBank/DDBJ whole genome shotgun (WGS) entry which is preliminary data.</text>
</comment>
<evidence type="ECO:0000256" key="7">
    <source>
        <dbReference type="ARBA" id="ARBA00022638"/>
    </source>
</evidence>
<comment type="similarity">
    <text evidence="3">Belongs to the glycosyl hydrolase 25 family.</text>
</comment>
<evidence type="ECO:0000256" key="11">
    <source>
        <dbReference type="ARBA" id="ARBA00055588"/>
    </source>
</evidence>
<dbReference type="GO" id="GO:0003796">
    <property type="term" value="F:lysozyme activity"/>
    <property type="evidence" value="ECO:0007669"/>
    <property type="project" value="UniProtKB-EC"/>
</dbReference>
<dbReference type="AlphaFoldDB" id="A0A561U5Z3"/>
<comment type="catalytic activity">
    <reaction evidence="1">
        <text>Hydrolysis of (1-&gt;4)-beta-linkages between N-acetylmuramic acid and N-acetyl-D-glucosamine residues in a peptidoglycan and between N-acetyl-D-glucosamine residues in chitodextrins.</text>
        <dbReference type="EC" id="3.2.1.17"/>
    </reaction>
</comment>
<dbReference type="PROSITE" id="PS51257">
    <property type="entry name" value="PROKAR_LIPOPROTEIN"/>
    <property type="match status" value="1"/>
</dbReference>
<dbReference type="GO" id="GO:0005576">
    <property type="term" value="C:extracellular region"/>
    <property type="evidence" value="ECO:0007669"/>
    <property type="project" value="UniProtKB-SubCell"/>
</dbReference>
<dbReference type="SUPFAM" id="SSF51445">
    <property type="entry name" value="(Trans)glycosidases"/>
    <property type="match status" value="1"/>
</dbReference>
<feature type="chain" id="PRO_5021893990" description="lysozyme" evidence="12">
    <location>
        <begin position="27"/>
        <end position="262"/>
    </location>
</feature>
<dbReference type="EC" id="3.2.1.17" evidence="4"/>
<reference evidence="13 14" key="1">
    <citation type="submission" date="2019-06" db="EMBL/GenBank/DDBJ databases">
        <title>Sequencing the genomes of 1000 actinobacteria strains.</title>
        <authorList>
            <person name="Klenk H.-P."/>
        </authorList>
    </citation>
    <scope>NUCLEOTIDE SEQUENCE [LARGE SCALE GENOMIC DNA]</scope>
    <source>
        <strain evidence="13 14">DSM 46699</strain>
    </source>
</reference>
<dbReference type="GO" id="GO:0031640">
    <property type="term" value="P:killing of cells of another organism"/>
    <property type="evidence" value="ECO:0007669"/>
    <property type="project" value="UniProtKB-KW"/>
</dbReference>
<keyword evidence="12" id="KW-0732">Signal</keyword>
<dbReference type="GO" id="GO:0016052">
    <property type="term" value="P:carbohydrate catabolic process"/>
    <property type="evidence" value="ECO:0007669"/>
    <property type="project" value="TreeGrafter"/>
</dbReference>
<dbReference type="Pfam" id="PF01183">
    <property type="entry name" value="Glyco_hydro_25"/>
    <property type="match status" value="1"/>
</dbReference>
<dbReference type="CDD" id="cd06412">
    <property type="entry name" value="GH25_CH-type"/>
    <property type="match status" value="1"/>
</dbReference>